<dbReference type="GO" id="GO:0005737">
    <property type="term" value="C:cytoplasm"/>
    <property type="evidence" value="ECO:0007669"/>
    <property type="project" value="UniProtKB-ARBA"/>
</dbReference>
<dbReference type="Proteomes" id="UP000663825">
    <property type="component" value="Unassembled WGS sequence"/>
</dbReference>
<dbReference type="InterPro" id="IPR002671">
    <property type="entry name" value="Ribosomal_eL22"/>
</dbReference>
<sequence>MSSTSSSKARLNNKYEENLSINTLARSRPYRRKFTTQNLELEISFLQENTTNVDREYVERALQQHQVQLCYVQEVVEYDWQRRIKDFEKYIYSDDAEGVDAAIEKMISEHKVFSQQKFSTFGVTWKPFINSETTRSELKQVNIQLSQKTSLDRKNQCISEFNKQIGMLMASNRTVPEKYGKLKMELEICLRQYYDKLPWPLNDQTIGAVDDELQQIFYRVMQNLFTPEVKEQLKRDRMAQMEMMSKLNLGNNESFLWVYCVGCRRIFAGRTRGCVNVTCSQFNNKVGVRIVDHGCGITFEWAKAQPVPINTLSSDIWFSSIETDQRADFVKNLISDVTDDARNISSAGANGSGWSFPMNLYTSNSNMTDKKTSATKKASTATKKATPAAPKATPAAPKAEKAEVAKTPVATTPAPAPAQPKAKAATPSAKSTSSLAKTSTKVTKKSTSTKGGAKKKEKFIKYYIDCTHPVEDGIFDLNAFERFLLEKMKINGKTSNLGETVGIEKAKSKISVTSKVPLSKRYMKYLTKKFLKKHELRDWLRVIANSKDAYELRYFNINQEENEAEEA</sequence>
<evidence type="ECO:0000313" key="10">
    <source>
        <dbReference type="Proteomes" id="UP000663825"/>
    </source>
</evidence>
<proteinExistence type="inferred from homology"/>
<evidence type="ECO:0000256" key="6">
    <source>
        <dbReference type="SAM" id="MobiDB-lite"/>
    </source>
</evidence>
<dbReference type="Gene3D" id="3.30.1360.210">
    <property type="match status" value="1"/>
</dbReference>
<feature type="region of interest" description="Disordered" evidence="6">
    <location>
        <begin position="367"/>
        <end position="450"/>
    </location>
</feature>
<evidence type="ECO:0000313" key="9">
    <source>
        <dbReference type="EMBL" id="CAF4370675.1"/>
    </source>
</evidence>
<comment type="caution">
    <text evidence="7">The sequence shown here is derived from an EMBL/GenBank/DDBJ whole genome shotgun (WGS) entry which is preliminary data.</text>
</comment>
<evidence type="ECO:0000313" key="7">
    <source>
        <dbReference type="EMBL" id="CAF3181560.1"/>
    </source>
</evidence>
<keyword evidence="3" id="KW-0687">Ribonucleoprotein</keyword>
<keyword evidence="2" id="KW-0689">Ribosomal protein</keyword>
<evidence type="ECO:0000256" key="4">
    <source>
        <dbReference type="ARBA" id="ARBA00040613"/>
    </source>
</evidence>
<name>A0A817PRC3_9BILA</name>
<evidence type="ECO:0000256" key="2">
    <source>
        <dbReference type="ARBA" id="ARBA00022980"/>
    </source>
</evidence>
<dbReference type="PANTHER" id="PTHR10064:SF0">
    <property type="entry name" value="FI24544P1-RELATED"/>
    <property type="match status" value="1"/>
</dbReference>
<evidence type="ECO:0000313" key="8">
    <source>
        <dbReference type="EMBL" id="CAF3569767.1"/>
    </source>
</evidence>
<organism evidence="7 10">
    <name type="scientific">Rotaria socialis</name>
    <dbReference type="NCBI Taxonomy" id="392032"/>
    <lineage>
        <taxon>Eukaryota</taxon>
        <taxon>Metazoa</taxon>
        <taxon>Spiralia</taxon>
        <taxon>Gnathifera</taxon>
        <taxon>Rotifera</taxon>
        <taxon>Eurotatoria</taxon>
        <taxon>Bdelloidea</taxon>
        <taxon>Philodinida</taxon>
        <taxon>Philodinidae</taxon>
        <taxon>Rotaria</taxon>
    </lineage>
</organism>
<dbReference type="Proteomes" id="UP000663833">
    <property type="component" value="Unassembled WGS sequence"/>
</dbReference>
<evidence type="ECO:0000256" key="3">
    <source>
        <dbReference type="ARBA" id="ARBA00023274"/>
    </source>
</evidence>
<dbReference type="AlphaFoldDB" id="A0A817PRC3"/>
<dbReference type="EMBL" id="CAJOBO010001370">
    <property type="protein sequence ID" value="CAF4370675.1"/>
    <property type="molecule type" value="Genomic_DNA"/>
</dbReference>
<dbReference type="EMBL" id="CAJNYD010004083">
    <property type="protein sequence ID" value="CAF3569767.1"/>
    <property type="molecule type" value="Genomic_DNA"/>
</dbReference>
<dbReference type="Pfam" id="PF01776">
    <property type="entry name" value="Ribosomal_L22e"/>
    <property type="match status" value="1"/>
</dbReference>
<dbReference type="EMBL" id="CAJNXB010001597">
    <property type="protein sequence ID" value="CAF3181560.1"/>
    <property type="molecule type" value="Genomic_DNA"/>
</dbReference>
<feature type="compositionally biased region" description="Low complexity" evidence="6">
    <location>
        <begin position="375"/>
        <end position="397"/>
    </location>
</feature>
<comment type="similarity">
    <text evidence="1">Belongs to the eukaryotic ribosomal protein eL22 family.</text>
</comment>
<dbReference type="GO" id="GO:1990904">
    <property type="term" value="C:ribonucleoprotein complex"/>
    <property type="evidence" value="ECO:0007669"/>
    <property type="project" value="UniProtKB-KW"/>
</dbReference>
<evidence type="ECO:0000256" key="5">
    <source>
        <dbReference type="ARBA" id="ARBA00041214"/>
    </source>
</evidence>
<reference evidence="7" key="1">
    <citation type="submission" date="2021-02" db="EMBL/GenBank/DDBJ databases">
        <authorList>
            <person name="Nowell W R."/>
        </authorList>
    </citation>
    <scope>NUCLEOTIDE SEQUENCE</scope>
</reference>
<evidence type="ECO:0000256" key="1">
    <source>
        <dbReference type="ARBA" id="ARBA00007817"/>
    </source>
</evidence>
<dbReference type="GO" id="GO:0003735">
    <property type="term" value="F:structural constituent of ribosome"/>
    <property type="evidence" value="ECO:0007669"/>
    <property type="project" value="InterPro"/>
</dbReference>
<dbReference type="GO" id="GO:0003723">
    <property type="term" value="F:RNA binding"/>
    <property type="evidence" value="ECO:0007669"/>
    <property type="project" value="TreeGrafter"/>
</dbReference>
<feature type="compositionally biased region" description="Low complexity" evidence="6">
    <location>
        <begin position="405"/>
        <end position="450"/>
    </location>
</feature>
<protein>
    <recommendedName>
        <fullName evidence="4">Large ribosomal subunit protein eL22</fullName>
    </recommendedName>
    <alternativeName>
        <fullName evidence="5">60S ribosomal protein L22</fullName>
    </alternativeName>
</protein>
<dbReference type="FunFam" id="3.30.1360.210:FF:000001">
    <property type="entry name" value="60S ribosomal protein L22 1"/>
    <property type="match status" value="1"/>
</dbReference>
<dbReference type="GO" id="GO:0002181">
    <property type="term" value="P:cytoplasmic translation"/>
    <property type="evidence" value="ECO:0007669"/>
    <property type="project" value="TreeGrafter"/>
</dbReference>
<dbReference type="Proteomes" id="UP000663851">
    <property type="component" value="Unassembled WGS sequence"/>
</dbReference>
<accession>A0A817PRC3</accession>
<dbReference type="InterPro" id="IPR038526">
    <property type="entry name" value="Ribosomal_eL22_sf"/>
</dbReference>
<gene>
    <name evidence="9" type="ORF">HFQ381_LOCUS18035</name>
    <name evidence="8" type="ORF">LUA448_LOCUS28891</name>
    <name evidence="7" type="ORF">TIS948_LOCUS11380</name>
</gene>
<dbReference type="GO" id="GO:0005840">
    <property type="term" value="C:ribosome"/>
    <property type="evidence" value="ECO:0007669"/>
    <property type="project" value="UniProtKB-KW"/>
</dbReference>
<dbReference type="OrthoDB" id="10259820at2759"/>
<dbReference type="PANTHER" id="PTHR10064">
    <property type="entry name" value="60S RIBOSOMAL PROTEIN L22"/>
    <property type="match status" value="1"/>
</dbReference>